<dbReference type="HOGENOM" id="CLU_2623828_0_0_1"/>
<dbReference type="EMBL" id="KN822994">
    <property type="protein sequence ID" value="KIO28427.1"/>
    <property type="molecule type" value="Genomic_DNA"/>
</dbReference>
<gene>
    <name evidence="1" type="ORF">M407DRAFT_22323</name>
</gene>
<dbReference type="OrthoDB" id="10259545at2759"/>
<reference evidence="2" key="2">
    <citation type="submission" date="2015-01" db="EMBL/GenBank/DDBJ databases">
        <title>Evolutionary Origins and Diversification of the Mycorrhizal Mutualists.</title>
        <authorList>
            <consortium name="DOE Joint Genome Institute"/>
            <consortium name="Mycorrhizal Genomics Consortium"/>
            <person name="Kohler A."/>
            <person name="Kuo A."/>
            <person name="Nagy L.G."/>
            <person name="Floudas D."/>
            <person name="Copeland A."/>
            <person name="Barry K.W."/>
            <person name="Cichocki N."/>
            <person name="Veneault-Fourrey C."/>
            <person name="LaButti K."/>
            <person name="Lindquist E.A."/>
            <person name="Lipzen A."/>
            <person name="Lundell T."/>
            <person name="Morin E."/>
            <person name="Murat C."/>
            <person name="Riley R."/>
            <person name="Ohm R."/>
            <person name="Sun H."/>
            <person name="Tunlid A."/>
            <person name="Henrissat B."/>
            <person name="Grigoriev I.V."/>
            <person name="Hibbett D.S."/>
            <person name="Martin F."/>
        </authorList>
    </citation>
    <scope>NUCLEOTIDE SEQUENCE [LARGE SCALE GENOMIC DNA]</scope>
    <source>
        <strain evidence="2">MUT 4182</strain>
    </source>
</reference>
<sequence length="78" mass="8768">MVYRMLDEEGLYIGASSALNVEAARQLALKLGPGKTVVTILCDGAYRYQTRLFSRKWLESKNLVGAIPDHLQKYIILP</sequence>
<protein>
    <recommendedName>
        <fullName evidence="3">Tryptophan synthase beta chain-like PALP domain-containing protein</fullName>
    </recommendedName>
</protein>
<dbReference type="STRING" id="1051891.A0A0C3M445"/>
<dbReference type="Proteomes" id="UP000054248">
    <property type="component" value="Unassembled WGS sequence"/>
</dbReference>
<reference evidence="1 2" key="1">
    <citation type="submission" date="2014-04" db="EMBL/GenBank/DDBJ databases">
        <authorList>
            <consortium name="DOE Joint Genome Institute"/>
            <person name="Kuo A."/>
            <person name="Girlanda M."/>
            <person name="Perotto S."/>
            <person name="Kohler A."/>
            <person name="Nagy L.G."/>
            <person name="Floudas D."/>
            <person name="Copeland A."/>
            <person name="Barry K.W."/>
            <person name="Cichocki N."/>
            <person name="Veneault-Fourrey C."/>
            <person name="LaButti K."/>
            <person name="Lindquist E.A."/>
            <person name="Lipzen A."/>
            <person name="Lundell T."/>
            <person name="Morin E."/>
            <person name="Murat C."/>
            <person name="Sun H."/>
            <person name="Tunlid A."/>
            <person name="Henrissat B."/>
            <person name="Grigoriev I.V."/>
            <person name="Hibbett D.S."/>
            <person name="Martin F."/>
            <person name="Nordberg H.P."/>
            <person name="Cantor M.N."/>
            <person name="Hua S.X."/>
        </authorList>
    </citation>
    <scope>NUCLEOTIDE SEQUENCE [LARGE SCALE GENOMIC DNA]</scope>
    <source>
        <strain evidence="1 2">MUT 4182</strain>
    </source>
</reference>
<dbReference type="SUPFAM" id="SSF53686">
    <property type="entry name" value="Tryptophan synthase beta subunit-like PLP-dependent enzymes"/>
    <property type="match status" value="1"/>
</dbReference>
<dbReference type="Gene3D" id="3.40.50.1100">
    <property type="match status" value="1"/>
</dbReference>
<evidence type="ECO:0000313" key="1">
    <source>
        <dbReference type="EMBL" id="KIO28427.1"/>
    </source>
</evidence>
<name>A0A0C3M445_9AGAM</name>
<dbReference type="AlphaFoldDB" id="A0A0C3M445"/>
<keyword evidence="2" id="KW-1185">Reference proteome</keyword>
<evidence type="ECO:0000313" key="2">
    <source>
        <dbReference type="Proteomes" id="UP000054248"/>
    </source>
</evidence>
<organism evidence="1 2">
    <name type="scientific">Tulasnella calospora MUT 4182</name>
    <dbReference type="NCBI Taxonomy" id="1051891"/>
    <lineage>
        <taxon>Eukaryota</taxon>
        <taxon>Fungi</taxon>
        <taxon>Dikarya</taxon>
        <taxon>Basidiomycota</taxon>
        <taxon>Agaricomycotina</taxon>
        <taxon>Agaricomycetes</taxon>
        <taxon>Cantharellales</taxon>
        <taxon>Tulasnellaceae</taxon>
        <taxon>Tulasnella</taxon>
    </lineage>
</organism>
<evidence type="ECO:0008006" key="3">
    <source>
        <dbReference type="Google" id="ProtNLM"/>
    </source>
</evidence>
<proteinExistence type="predicted"/>
<accession>A0A0C3M445</accession>
<dbReference type="InterPro" id="IPR036052">
    <property type="entry name" value="TrpB-like_PALP_sf"/>
</dbReference>